<keyword evidence="7" id="KW-0472">Membrane</keyword>
<evidence type="ECO:0000259" key="9">
    <source>
        <dbReference type="Pfam" id="PF10502"/>
    </source>
</evidence>
<dbReference type="PROSITE" id="PS00760">
    <property type="entry name" value="SPASE_I_2"/>
    <property type="match status" value="1"/>
</dbReference>
<dbReference type="Pfam" id="PF10502">
    <property type="entry name" value="Peptidase_S26"/>
    <property type="match status" value="1"/>
</dbReference>
<keyword evidence="6 7" id="KW-0378">Hydrolase</keyword>
<evidence type="ECO:0000256" key="5">
    <source>
        <dbReference type="ARBA" id="ARBA00022670"/>
    </source>
</evidence>
<keyword evidence="5 7" id="KW-0645">Protease</keyword>
<accession>A0ABW4YHZ1</accession>
<proteinExistence type="inferred from homology"/>
<feature type="transmembrane region" description="Helical" evidence="7">
    <location>
        <begin position="12"/>
        <end position="31"/>
    </location>
</feature>
<dbReference type="Proteomes" id="UP001597362">
    <property type="component" value="Unassembled WGS sequence"/>
</dbReference>
<comment type="caution">
    <text evidence="10">The sequence shown here is derived from an EMBL/GenBank/DDBJ whole genome shotgun (WGS) entry which is preliminary data.</text>
</comment>
<keyword evidence="7" id="KW-0812">Transmembrane</keyword>
<dbReference type="EMBL" id="JBHUHO010000016">
    <property type="protein sequence ID" value="MFD2115370.1"/>
    <property type="molecule type" value="Genomic_DNA"/>
</dbReference>
<reference evidence="11" key="1">
    <citation type="journal article" date="2019" name="Int. J. Syst. Evol. Microbiol.">
        <title>The Global Catalogue of Microorganisms (GCM) 10K type strain sequencing project: providing services to taxonomists for standard genome sequencing and annotation.</title>
        <authorList>
            <consortium name="The Broad Institute Genomics Platform"/>
            <consortium name="The Broad Institute Genome Sequencing Center for Infectious Disease"/>
            <person name="Wu L."/>
            <person name="Ma J."/>
        </authorList>
    </citation>
    <scope>NUCLEOTIDE SEQUENCE [LARGE SCALE GENOMIC DNA]</scope>
    <source>
        <strain evidence="11">GH52</strain>
    </source>
</reference>
<dbReference type="InterPro" id="IPR019756">
    <property type="entry name" value="Pept_S26A_signal_pept_1_Ser-AS"/>
</dbReference>
<protein>
    <recommendedName>
        <fullName evidence="4 7">Signal peptidase I</fullName>
        <ecNumber evidence="4 7">3.4.21.89</ecNumber>
    </recommendedName>
</protein>
<feature type="domain" description="Peptidase S26" evidence="9">
    <location>
        <begin position="10"/>
        <end position="173"/>
    </location>
</feature>
<comment type="subcellular location">
    <subcellularLocation>
        <location evidence="2">Cell membrane</location>
        <topology evidence="2">Single-pass type II membrane protein</topology>
    </subcellularLocation>
    <subcellularLocation>
        <location evidence="8">Membrane</location>
        <topology evidence="8">Single-pass type II membrane protein</topology>
    </subcellularLocation>
</comment>
<organism evidence="10 11">
    <name type="scientific">Paenibacillus yanchengensis</name>
    <dbReference type="NCBI Taxonomy" id="2035833"/>
    <lineage>
        <taxon>Bacteria</taxon>
        <taxon>Bacillati</taxon>
        <taxon>Bacillota</taxon>
        <taxon>Bacilli</taxon>
        <taxon>Bacillales</taxon>
        <taxon>Paenibacillaceae</taxon>
        <taxon>Paenibacillus</taxon>
    </lineage>
</organism>
<comment type="catalytic activity">
    <reaction evidence="1 7">
        <text>Cleavage of hydrophobic, N-terminal signal or leader sequences from secreted and periplasmic proteins.</text>
        <dbReference type="EC" id="3.4.21.89"/>
    </reaction>
</comment>
<dbReference type="InterPro" id="IPR036286">
    <property type="entry name" value="LexA/Signal_pep-like_sf"/>
</dbReference>
<comment type="similarity">
    <text evidence="3 8">Belongs to the peptidase S26 family.</text>
</comment>
<dbReference type="PROSITE" id="PS00501">
    <property type="entry name" value="SPASE_I_1"/>
    <property type="match status" value="1"/>
</dbReference>
<dbReference type="InterPro" id="IPR019533">
    <property type="entry name" value="Peptidase_S26"/>
</dbReference>
<dbReference type="PRINTS" id="PR00727">
    <property type="entry name" value="LEADERPTASE"/>
</dbReference>
<dbReference type="InterPro" id="IPR019757">
    <property type="entry name" value="Pept_S26A_signal_pept_1_Lys-AS"/>
</dbReference>
<evidence type="ECO:0000313" key="10">
    <source>
        <dbReference type="EMBL" id="MFD2115370.1"/>
    </source>
</evidence>
<evidence type="ECO:0000256" key="2">
    <source>
        <dbReference type="ARBA" id="ARBA00004401"/>
    </source>
</evidence>
<dbReference type="RefSeq" id="WP_377770461.1">
    <property type="nucleotide sequence ID" value="NZ_JBHUHO010000016.1"/>
</dbReference>
<evidence type="ECO:0000313" key="11">
    <source>
        <dbReference type="Proteomes" id="UP001597362"/>
    </source>
</evidence>
<dbReference type="PANTHER" id="PTHR43390">
    <property type="entry name" value="SIGNAL PEPTIDASE I"/>
    <property type="match status" value="1"/>
</dbReference>
<name>A0ABW4YHZ1_9BACL</name>
<dbReference type="CDD" id="cd06530">
    <property type="entry name" value="S26_SPase_I"/>
    <property type="match status" value="1"/>
</dbReference>
<gene>
    <name evidence="10" type="primary">lepB</name>
    <name evidence="10" type="ORF">ACFSJH_06435</name>
</gene>
<evidence type="ECO:0000256" key="7">
    <source>
        <dbReference type="RuleBase" id="RU003993"/>
    </source>
</evidence>
<evidence type="ECO:0000256" key="1">
    <source>
        <dbReference type="ARBA" id="ARBA00000677"/>
    </source>
</evidence>
<keyword evidence="7" id="KW-1133">Transmembrane helix</keyword>
<dbReference type="NCBIfam" id="TIGR02227">
    <property type="entry name" value="sigpep_I_bact"/>
    <property type="match status" value="1"/>
</dbReference>
<dbReference type="Gene3D" id="2.10.109.10">
    <property type="entry name" value="Umud Fragment, subunit A"/>
    <property type="match status" value="1"/>
</dbReference>
<dbReference type="SUPFAM" id="SSF51306">
    <property type="entry name" value="LexA/Signal peptidase"/>
    <property type="match status" value="1"/>
</dbReference>
<dbReference type="InterPro" id="IPR000223">
    <property type="entry name" value="Pept_S26A_signal_pept_1"/>
</dbReference>
<evidence type="ECO:0000256" key="4">
    <source>
        <dbReference type="ARBA" id="ARBA00013208"/>
    </source>
</evidence>
<dbReference type="EC" id="3.4.21.89" evidence="4 7"/>
<evidence type="ECO:0000256" key="3">
    <source>
        <dbReference type="ARBA" id="ARBA00009370"/>
    </source>
</evidence>
<keyword evidence="11" id="KW-1185">Reference proteome</keyword>
<evidence type="ECO:0000256" key="8">
    <source>
        <dbReference type="RuleBase" id="RU362042"/>
    </source>
</evidence>
<dbReference type="GO" id="GO:0009003">
    <property type="term" value="F:signal peptidase activity"/>
    <property type="evidence" value="ECO:0007669"/>
    <property type="project" value="UniProtKB-EC"/>
</dbReference>
<dbReference type="PANTHER" id="PTHR43390:SF1">
    <property type="entry name" value="CHLOROPLAST PROCESSING PEPTIDASE"/>
    <property type="match status" value="1"/>
</dbReference>
<evidence type="ECO:0000256" key="6">
    <source>
        <dbReference type="ARBA" id="ARBA00022801"/>
    </source>
</evidence>
<sequence>MTMDWWKEIFSWLKLVGVALIIAILLNLFVFQLTIVKGQSMEPTLAAKQILFVGKWNYLIGNPKLGDIVILKEDNYDGIGDNRLLVKRVVGLPGDTIQVVNHYLYRNGVQVEETYLPEEASFIEGSDYGSYTVQQNEYFVLGDNRALAASSDSRSFGGVDKKKIIGKAQFILWPFNQIKGL</sequence>